<dbReference type="AlphaFoldDB" id="A0A540VQW7"/>
<evidence type="ECO:0000313" key="3">
    <source>
        <dbReference type="Proteomes" id="UP000315400"/>
    </source>
</evidence>
<keyword evidence="1" id="KW-0812">Transmembrane</keyword>
<comment type="caution">
    <text evidence="2">The sequence shown here is derived from an EMBL/GenBank/DDBJ whole genome shotgun (WGS) entry which is preliminary data.</text>
</comment>
<organism evidence="2 3">
    <name type="scientific">Spiribacter salinus</name>
    <dbReference type="NCBI Taxonomy" id="1335746"/>
    <lineage>
        <taxon>Bacteria</taxon>
        <taxon>Pseudomonadati</taxon>
        <taxon>Pseudomonadota</taxon>
        <taxon>Gammaproteobacteria</taxon>
        <taxon>Chromatiales</taxon>
        <taxon>Ectothiorhodospiraceae</taxon>
        <taxon>Spiribacter</taxon>
    </lineage>
</organism>
<evidence type="ECO:0000313" key="2">
    <source>
        <dbReference type="EMBL" id="TQE99160.1"/>
    </source>
</evidence>
<dbReference type="EMBL" id="VIFK01000086">
    <property type="protein sequence ID" value="TQE99160.1"/>
    <property type="molecule type" value="Genomic_DNA"/>
</dbReference>
<keyword evidence="1" id="KW-1133">Transmembrane helix</keyword>
<accession>A0A540VQW7</accession>
<name>A0A540VQW7_9GAMM</name>
<sequence>MAMNKTYPRQTQLGLSLIELVIAIAIIAIGAASISSLLVNSFQSVENTRVSGQTLRDGEACYETLLALHETRGWKTVNGQVAPYADCSEGASPARYQNLTVDTALATQWITEPPQRDALVNACAQLACRAIDPDSATPALQFRIEPLPNRRIELVVPINEAPGEN</sequence>
<keyword evidence="1" id="KW-0472">Membrane</keyword>
<gene>
    <name evidence="2" type="ORF">FKY71_10050</name>
</gene>
<dbReference type="NCBIfam" id="TIGR02532">
    <property type="entry name" value="IV_pilin_GFxxxE"/>
    <property type="match status" value="1"/>
</dbReference>
<dbReference type="Proteomes" id="UP000315400">
    <property type="component" value="Unassembled WGS sequence"/>
</dbReference>
<dbReference type="InterPro" id="IPR012902">
    <property type="entry name" value="N_methyl_site"/>
</dbReference>
<feature type="transmembrane region" description="Helical" evidence="1">
    <location>
        <begin position="20"/>
        <end position="39"/>
    </location>
</feature>
<protein>
    <submittedName>
        <fullName evidence="2">Prepilin-type N-terminal cleavage/methylation domain-containing protein</fullName>
    </submittedName>
</protein>
<dbReference type="Pfam" id="PF07963">
    <property type="entry name" value="N_methyl"/>
    <property type="match status" value="1"/>
</dbReference>
<evidence type="ECO:0000256" key="1">
    <source>
        <dbReference type="SAM" id="Phobius"/>
    </source>
</evidence>
<reference evidence="2 3" key="1">
    <citation type="submission" date="2019-06" db="EMBL/GenBank/DDBJ databases">
        <title>Metagenome assembled Genome of Spiribacter salinus SL48-SHIP from the microbial mat of Salt Lake 48 (Novosibirsk region, Russia).</title>
        <authorList>
            <person name="Shipova A."/>
            <person name="Rozanov A.S."/>
            <person name="Bryanskaya A.V."/>
            <person name="Peltek S.E."/>
        </authorList>
    </citation>
    <scope>NUCLEOTIDE SEQUENCE [LARGE SCALE GENOMIC DNA]</scope>
    <source>
        <strain evidence="2">SL48-SHIP-2</strain>
    </source>
</reference>
<proteinExistence type="predicted"/>